<comment type="similarity">
    <text evidence="1">Belongs to the 'GDSL' lipolytic enzyme family.</text>
</comment>
<dbReference type="EMBL" id="CACRZD030000002">
    <property type="protein sequence ID" value="CAA6656064.1"/>
    <property type="molecule type" value="Genomic_DNA"/>
</dbReference>
<sequence length="205" mass="22669">MNQGQNFSVSLNKQIDYFERITHSQKTRLGDAATSLFLSQSLFVVSTGSNDFSMLYELGARKLVVFGTSQVGCAPLLRRTTPSGDCIEELNEVSRLFSNAVEVLLHDLASTSKGLSYTFVDSYRVMAPVYPTPQNMIKSACCGSGTLNAESACTPNATYCSSRLGHLFWDRTHLTEAAQRLIAEVAYHGGREFVRPMNIQQLYES</sequence>
<evidence type="ECO:0000256" key="1">
    <source>
        <dbReference type="ARBA" id="ARBA00008668"/>
    </source>
</evidence>
<dbReference type="InterPro" id="IPR036514">
    <property type="entry name" value="SGNH_hydro_sf"/>
</dbReference>
<gene>
    <name evidence="4" type="ORF">SI7747_02002604</name>
</gene>
<dbReference type="PANTHER" id="PTHR45648:SF172">
    <property type="entry name" value="(WILD MALAYSIAN BANANA) HYPOTHETICAL PROTEIN"/>
    <property type="match status" value="1"/>
</dbReference>
<keyword evidence="3" id="KW-0443">Lipid metabolism</keyword>
<evidence type="ECO:0000313" key="4">
    <source>
        <dbReference type="EMBL" id="CAA2616382.1"/>
    </source>
</evidence>
<keyword evidence="5" id="KW-1185">Reference proteome</keyword>
<protein>
    <submittedName>
        <fullName evidence="4">Uncharacterized protein</fullName>
    </submittedName>
</protein>
<evidence type="ECO:0000256" key="3">
    <source>
        <dbReference type="ARBA" id="ARBA00022963"/>
    </source>
</evidence>
<evidence type="ECO:0000256" key="2">
    <source>
        <dbReference type="ARBA" id="ARBA00022801"/>
    </source>
</evidence>
<evidence type="ECO:0000313" key="5">
    <source>
        <dbReference type="Proteomes" id="UP001189122"/>
    </source>
</evidence>
<dbReference type="SUPFAM" id="SSF52266">
    <property type="entry name" value="SGNH hydrolase"/>
    <property type="match status" value="1"/>
</dbReference>
<accession>A0A7I8IFJ2</accession>
<dbReference type="GO" id="GO:0016042">
    <property type="term" value="P:lipid catabolic process"/>
    <property type="evidence" value="ECO:0007669"/>
    <property type="project" value="UniProtKB-KW"/>
</dbReference>
<reference evidence="4 5" key="1">
    <citation type="submission" date="2019-12" db="EMBL/GenBank/DDBJ databases">
        <authorList>
            <person name="Scholz U."/>
            <person name="Mascher M."/>
            <person name="Fiebig A."/>
        </authorList>
    </citation>
    <scope>NUCLEOTIDE SEQUENCE</scope>
</reference>
<dbReference type="PANTHER" id="PTHR45648">
    <property type="entry name" value="GDSL LIPASE/ACYLHYDROLASE FAMILY PROTEIN (AFU_ORTHOLOGUE AFUA_4G14700)"/>
    <property type="match status" value="1"/>
</dbReference>
<proteinExistence type="inferred from homology"/>
<dbReference type="InterPro" id="IPR001087">
    <property type="entry name" value="GDSL"/>
</dbReference>
<keyword evidence="2" id="KW-0378">Hydrolase</keyword>
<organism evidence="4">
    <name type="scientific">Spirodela intermedia</name>
    <name type="common">Intermediate duckweed</name>
    <dbReference type="NCBI Taxonomy" id="51605"/>
    <lineage>
        <taxon>Eukaryota</taxon>
        <taxon>Viridiplantae</taxon>
        <taxon>Streptophyta</taxon>
        <taxon>Embryophyta</taxon>
        <taxon>Tracheophyta</taxon>
        <taxon>Spermatophyta</taxon>
        <taxon>Magnoliopsida</taxon>
        <taxon>Liliopsida</taxon>
        <taxon>Araceae</taxon>
        <taxon>Lemnoideae</taxon>
        <taxon>Spirodela</taxon>
    </lineage>
</organism>
<dbReference type="InterPro" id="IPR051058">
    <property type="entry name" value="GDSL_Est/Lipase"/>
</dbReference>
<dbReference type="AlphaFoldDB" id="A0A7I8IFJ2"/>
<dbReference type="Proteomes" id="UP001189122">
    <property type="component" value="Unassembled WGS sequence"/>
</dbReference>
<dbReference type="Gene3D" id="3.40.50.1110">
    <property type="entry name" value="SGNH hydrolase"/>
    <property type="match status" value="1"/>
</dbReference>
<name>A0A7I8IFJ2_SPIIN</name>
<dbReference type="EMBL" id="LR743589">
    <property type="protein sequence ID" value="CAA2616382.1"/>
    <property type="molecule type" value="Genomic_DNA"/>
</dbReference>
<dbReference type="GO" id="GO:0016788">
    <property type="term" value="F:hydrolase activity, acting on ester bonds"/>
    <property type="evidence" value="ECO:0007669"/>
    <property type="project" value="InterPro"/>
</dbReference>
<dbReference type="Pfam" id="PF00657">
    <property type="entry name" value="Lipase_GDSL"/>
    <property type="match status" value="1"/>
</dbReference>
<keyword evidence="3" id="KW-0442">Lipid degradation</keyword>